<comment type="caution">
    <text evidence="5">The sequence shown here is derived from an EMBL/GenBank/DDBJ whole genome shotgun (WGS) entry which is preliminary data.</text>
</comment>
<feature type="compositionally biased region" description="Basic and acidic residues" evidence="4">
    <location>
        <begin position="574"/>
        <end position="586"/>
    </location>
</feature>
<dbReference type="Gene3D" id="1.10.150.50">
    <property type="entry name" value="Transcription Factor, Ets-1"/>
    <property type="match status" value="1"/>
</dbReference>
<feature type="region of interest" description="Disordered" evidence="4">
    <location>
        <begin position="1177"/>
        <end position="1206"/>
    </location>
</feature>
<dbReference type="OrthoDB" id="428850at2759"/>
<dbReference type="InterPro" id="IPR000719">
    <property type="entry name" value="Prot_kinase_dom"/>
</dbReference>
<feature type="compositionally biased region" description="Polar residues" evidence="4">
    <location>
        <begin position="83"/>
        <end position="92"/>
    </location>
</feature>
<keyword evidence="2" id="KW-0547">Nucleotide-binding</keyword>
<dbReference type="PRINTS" id="PR00109">
    <property type="entry name" value="TYRKINASE"/>
</dbReference>
<feature type="compositionally biased region" description="Polar residues" evidence="4">
    <location>
        <begin position="526"/>
        <end position="542"/>
    </location>
</feature>
<feature type="compositionally biased region" description="Polar residues" evidence="4">
    <location>
        <begin position="1023"/>
        <end position="1032"/>
    </location>
</feature>
<keyword evidence="1" id="KW-0723">Serine/threonine-protein kinase</keyword>
<feature type="region of interest" description="Disordered" evidence="4">
    <location>
        <begin position="151"/>
        <end position="172"/>
    </location>
</feature>
<feature type="compositionally biased region" description="Polar residues" evidence="4">
    <location>
        <begin position="563"/>
        <end position="572"/>
    </location>
</feature>
<evidence type="ECO:0000256" key="3">
    <source>
        <dbReference type="ARBA" id="ARBA00022840"/>
    </source>
</evidence>
<feature type="compositionally biased region" description="Polar residues" evidence="4">
    <location>
        <begin position="424"/>
        <end position="453"/>
    </location>
</feature>
<feature type="compositionally biased region" description="Polar residues" evidence="4">
    <location>
        <begin position="923"/>
        <end position="941"/>
    </location>
</feature>
<dbReference type="PANTHER" id="PTHR44329">
    <property type="entry name" value="SERINE/THREONINE-PROTEIN KINASE TNNI3K-RELATED"/>
    <property type="match status" value="1"/>
</dbReference>
<dbReference type="GO" id="GO:0005524">
    <property type="term" value="F:ATP binding"/>
    <property type="evidence" value="ECO:0007669"/>
    <property type="project" value="UniProtKB-UniRule"/>
</dbReference>
<dbReference type="SMART" id="SM00454">
    <property type="entry name" value="SAM"/>
    <property type="match status" value="1"/>
</dbReference>
<dbReference type="Proteomes" id="UP000749559">
    <property type="component" value="Unassembled WGS sequence"/>
</dbReference>
<feature type="compositionally biased region" description="Polar residues" evidence="4">
    <location>
        <begin position="1350"/>
        <end position="1362"/>
    </location>
</feature>
<evidence type="ECO:0000313" key="6">
    <source>
        <dbReference type="Proteomes" id="UP000749559"/>
    </source>
</evidence>
<dbReference type="PROSITE" id="PS00107">
    <property type="entry name" value="PROTEIN_KINASE_ATP"/>
    <property type="match status" value="1"/>
</dbReference>
<dbReference type="Pfam" id="PF07714">
    <property type="entry name" value="PK_Tyr_Ser-Thr"/>
    <property type="match status" value="1"/>
</dbReference>
<dbReference type="CDD" id="cd13999">
    <property type="entry name" value="STKc_MAP3K-like"/>
    <property type="match status" value="1"/>
</dbReference>
<dbReference type="GO" id="GO:0004674">
    <property type="term" value="F:protein serine/threonine kinase activity"/>
    <property type="evidence" value="ECO:0007669"/>
    <property type="project" value="UniProtKB-KW"/>
</dbReference>
<feature type="region of interest" description="Disordered" evidence="4">
    <location>
        <begin position="1340"/>
        <end position="1362"/>
    </location>
</feature>
<dbReference type="InterPro" id="IPR051681">
    <property type="entry name" value="Ser/Thr_Kinases-Pseudokinases"/>
</dbReference>
<dbReference type="SMART" id="SM00220">
    <property type="entry name" value="S_TKc"/>
    <property type="match status" value="1"/>
</dbReference>
<dbReference type="PROSITE" id="PS00108">
    <property type="entry name" value="PROTEIN_KINASE_ST"/>
    <property type="match status" value="1"/>
</dbReference>
<feature type="region of interest" description="Disordered" evidence="4">
    <location>
        <begin position="83"/>
        <end position="134"/>
    </location>
</feature>
<organism evidence="5 6">
    <name type="scientific">Owenia fusiformis</name>
    <name type="common">Polychaete worm</name>
    <dbReference type="NCBI Taxonomy" id="6347"/>
    <lineage>
        <taxon>Eukaryota</taxon>
        <taxon>Metazoa</taxon>
        <taxon>Spiralia</taxon>
        <taxon>Lophotrochozoa</taxon>
        <taxon>Annelida</taxon>
        <taxon>Polychaeta</taxon>
        <taxon>Sedentaria</taxon>
        <taxon>Canalipalpata</taxon>
        <taxon>Sabellida</taxon>
        <taxon>Oweniida</taxon>
        <taxon>Oweniidae</taxon>
        <taxon>Owenia</taxon>
    </lineage>
</organism>
<keyword evidence="3" id="KW-0067">ATP-binding</keyword>
<feature type="compositionally biased region" description="Polar residues" evidence="4">
    <location>
        <begin position="1253"/>
        <end position="1275"/>
    </location>
</feature>
<reference evidence="5" key="1">
    <citation type="submission" date="2022-03" db="EMBL/GenBank/DDBJ databases">
        <authorList>
            <person name="Martin C."/>
        </authorList>
    </citation>
    <scope>NUCLEOTIDE SEQUENCE</scope>
</reference>
<keyword evidence="6" id="KW-1185">Reference proteome</keyword>
<dbReference type="PROSITE" id="PS50011">
    <property type="entry name" value="PROTEIN_KINASE_DOM"/>
    <property type="match status" value="1"/>
</dbReference>
<dbReference type="InterPro" id="IPR008271">
    <property type="entry name" value="Ser/Thr_kinase_AS"/>
</dbReference>
<feature type="region of interest" description="Disordered" evidence="4">
    <location>
        <begin position="923"/>
        <end position="945"/>
    </location>
</feature>
<evidence type="ECO:0000256" key="4">
    <source>
        <dbReference type="SAM" id="MobiDB-lite"/>
    </source>
</evidence>
<dbReference type="InterPro" id="IPR001660">
    <property type="entry name" value="SAM"/>
</dbReference>
<dbReference type="InterPro" id="IPR013761">
    <property type="entry name" value="SAM/pointed_sf"/>
</dbReference>
<feature type="compositionally biased region" description="Polar residues" evidence="4">
    <location>
        <begin position="1053"/>
        <end position="1069"/>
    </location>
</feature>
<evidence type="ECO:0000256" key="1">
    <source>
        <dbReference type="ARBA" id="ARBA00022527"/>
    </source>
</evidence>
<gene>
    <name evidence="5" type="ORF">OFUS_LOCUS4881</name>
</gene>
<dbReference type="Gene3D" id="1.10.510.10">
    <property type="entry name" value="Transferase(Phosphotransferase) domain 1"/>
    <property type="match status" value="1"/>
</dbReference>
<dbReference type="PROSITE" id="PS50105">
    <property type="entry name" value="SAM_DOMAIN"/>
    <property type="match status" value="1"/>
</dbReference>
<name>A0A8J1XMB7_OWEFU</name>
<dbReference type="CDD" id="cd09487">
    <property type="entry name" value="SAM_superfamily"/>
    <property type="match status" value="1"/>
</dbReference>
<dbReference type="SUPFAM" id="SSF56112">
    <property type="entry name" value="Protein kinase-like (PK-like)"/>
    <property type="match status" value="1"/>
</dbReference>
<keyword evidence="1" id="KW-0808">Transferase</keyword>
<feature type="compositionally biased region" description="Basic and acidic residues" evidence="4">
    <location>
        <begin position="976"/>
        <end position="985"/>
    </location>
</feature>
<dbReference type="InterPro" id="IPR001245">
    <property type="entry name" value="Ser-Thr/Tyr_kinase_cat_dom"/>
</dbReference>
<feature type="region of interest" description="Disordered" evidence="4">
    <location>
        <begin position="966"/>
        <end position="985"/>
    </location>
</feature>
<feature type="compositionally biased region" description="Polar residues" evidence="4">
    <location>
        <begin position="353"/>
        <end position="367"/>
    </location>
</feature>
<dbReference type="EMBL" id="CAIIXF020000002">
    <property type="protein sequence ID" value="CAH1777891.1"/>
    <property type="molecule type" value="Genomic_DNA"/>
</dbReference>
<feature type="compositionally biased region" description="Basic and acidic residues" evidence="4">
    <location>
        <begin position="100"/>
        <end position="110"/>
    </location>
</feature>
<dbReference type="InterPro" id="IPR017441">
    <property type="entry name" value="Protein_kinase_ATP_BS"/>
</dbReference>
<protein>
    <submittedName>
        <fullName evidence="5">Uncharacterized protein</fullName>
    </submittedName>
</protein>
<evidence type="ECO:0000256" key="2">
    <source>
        <dbReference type="ARBA" id="ARBA00022741"/>
    </source>
</evidence>
<accession>A0A8J1XMB7</accession>
<feature type="compositionally biased region" description="Polar residues" evidence="4">
    <location>
        <begin position="966"/>
        <end position="975"/>
    </location>
</feature>
<keyword evidence="1" id="KW-0418">Kinase</keyword>
<feature type="region of interest" description="Disordered" evidence="4">
    <location>
        <begin position="1022"/>
        <end position="1085"/>
    </location>
</feature>
<feature type="region of interest" description="Disordered" evidence="4">
    <location>
        <begin position="525"/>
        <end position="586"/>
    </location>
</feature>
<sequence length="1362" mass="150248">MGSRRIKGDINPRLMAKLNAENAQLEEDISQLTDGLNYFEKVKNAEQSSVRGLIRREVGGSTWEHGAEGKLNNYKSNRDLKLKQSTKPQTHYSKAGSVKRSKDNQTHDKYNISGGKLKSKHSIPTGGDLKTVSGGQLDLAPSVDKVDLKKPAQVKNKSSSALRAGNKTEESKDGYFVPKEQSLGSFNFDPTSTLQINMKKKPITKNIPSTEPIVIPQSGTVNIPNIENISIPPLLLQPSTNHCDQDISCWLQTLHLKNPEKYEAIFSQHELDLESLKLVTEEQLREMGVTAIGAINKLLFAIKELRGEDIEEVLTARNMEERGLISGNKVKETKTKISENSSSIKVDPVFQKSGGNNKISAQKSGGNRTLKDHSTRPGSSKSGIRGSSGLLKAKATGGGGLLKATGASRAKSAPVKRTAKSAPPKSTTSIQQSTTLPRGSLQVTGDVIQSTNKPVRKEREQDDSTNIADISTESVLLNLEAQVQRLQSEEGAEQHMTSEMIDRLEGQLKQVQQQISEKKRLMGMGMTSSDADAPGTIQSLAPSKSGDGVTKSSKNSVENSKKFQSVSMSMSKRQLVDQARRDKDESRKHIRHLESELERVKYKNPVGKVELNTEDIIFTQQDELGEGAFSVVYRGSYQGSEVAIKQLKVPLTSQDKNYFAAEVSLLRELRHPRVVLLLGVCTTTKLPLMVLEYMSGGSLYNVLHDHTQDPLDHVAFYQIARDISLGMNYLHKHKPCVLHLDLKSLNVLLGAQGRAKIADFGFSKFRHDASVLKPTKSAVKPTKESVRGTPGYMAPEMLSVGDVTPKSDVYSFGIILWEMVTRQHPYKGCSLFQIIERVRKNKRPDIPASCPGQVESLIIACWHQSPSRRPSFQAILETLENMSFPQSWRNLFNTAGVPPQALHNMESARDIINLVNTTLEGVPESNSGSSLDGIPESNSGATLHGNPGYNNRLFLETSNNIAGSEFSDSLGQSRHSNVDAAHKDSKTYLNETSNCEKTPENMVNRLYENAIEICRITNKLSDKPSNQTQTVPNRKKTTNTKPASSKMRHNLESRTSSEFGQPSSEFRPTSSELRLSLDDSDETYSVPSDVLKISPRMHSILRSVAPNMDKYSVAKASLFSAESQTNPTHCSIQSPHSMIEPHLEDEFPQSICQPVQGEGDFSLTAKLEDNYYNPWTVSSDPSSARSVHSEAQLNSARTSKAGTMPPMSAWAEVDNTGQTRPPLSVVPIPPPLPSATELKLHLDKMRERKRSLSSEMTFGQGQPTSQGHLTSQGQTRHSKPPMKNDGPVWHIPRDDLIKQRTVLKSTSSPHPNQLRDLSDVSQEQLDSIASILRKAVSERREAMKEDPQSAEFTTSGWSLTDI</sequence>
<feature type="compositionally biased region" description="Low complexity" evidence="4">
    <location>
        <begin position="378"/>
        <end position="395"/>
    </location>
</feature>
<feature type="region of interest" description="Disordered" evidence="4">
    <location>
        <begin position="333"/>
        <end position="464"/>
    </location>
</feature>
<feature type="compositionally biased region" description="Polar residues" evidence="4">
    <location>
        <begin position="1177"/>
        <end position="1201"/>
    </location>
</feature>
<dbReference type="PANTHER" id="PTHR44329:SF298">
    <property type="entry name" value="MIXED LINEAGE KINASE DOMAIN-LIKE PROTEIN"/>
    <property type="match status" value="1"/>
</dbReference>
<evidence type="ECO:0000313" key="5">
    <source>
        <dbReference type="EMBL" id="CAH1777891.1"/>
    </source>
</evidence>
<proteinExistence type="predicted"/>
<dbReference type="Pfam" id="PF00536">
    <property type="entry name" value="SAM_1"/>
    <property type="match status" value="1"/>
</dbReference>
<dbReference type="SUPFAM" id="SSF47769">
    <property type="entry name" value="SAM/Pointed domain"/>
    <property type="match status" value="1"/>
</dbReference>
<feature type="region of interest" description="Disordered" evidence="4">
    <location>
        <begin position="1246"/>
        <end position="1288"/>
    </location>
</feature>
<dbReference type="InterPro" id="IPR011009">
    <property type="entry name" value="Kinase-like_dom_sf"/>
</dbReference>